<accession>A0A4W5NCY1</accession>
<dbReference type="InterPro" id="IPR000900">
    <property type="entry name" value="Nebulin_repeat"/>
</dbReference>
<dbReference type="InterPro" id="IPR055297">
    <property type="entry name" value="NEBU/NEBL"/>
</dbReference>
<proteinExistence type="predicted"/>
<evidence type="ECO:0000256" key="1">
    <source>
        <dbReference type="ARBA" id="ARBA00022737"/>
    </source>
</evidence>
<keyword evidence="2" id="KW-0009">Actin-binding</keyword>
<reference evidence="3" key="3">
    <citation type="submission" date="2025-09" db="UniProtKB">
        <authorList>
            <consortium name="Ensembl"/>
        </authorList>
    </citation>
    <scope>IDENTIFICATION</scope>
</reference>
<evidence type="ECO:0000256" key="2">
    <source>
        <dbReference type="ARBA" id="ARBA00023203"/>
    </source>
</evidence>
<organism evidence="3 4">
    <name type="scientific">Hucho hucho</name>
    <name type="common">huchen</name>
    <dbReference type="NCBI Taxonomy" id="62062"/>
    <lineage>
        <taxon>Eukaryota</taxon>
        <taxon>Metazoa</taxon>
        <taxon>Chordata</taxon>
        <taxon>Craniata</taxon>
        <taxon>Vertebrata</taxon>
        <taxon>Euteleostomi</taxon>
        <taxon>Actinopterygii</taxon>
        <taxon>Neopterygii</taxon>
        <taxon>Teleostei</taxon>
        <taxon>Protacanthopterygii</taxon>
        <taxon>Salmoniformes</taxon>
        <taxon>Salmonidae</taxon>
        <taxon>Salmoninae</taxon>
        <taxon>Hucho</taxon>
    </lineage>
</organism>
<dbReference type="AlphaFoldDB" id="A0A4W5NCY1"/>
<dbReference type="SMART" id="SM00227">
    <property type="entry name" value="NEBU"/>
    <property type="match status" value="24"/>
</dbReference>
<dbReference type="PROSITE" id="PS51216">
    <property type="entry name" value="NEBULIN"/>
    <property type="match status" value="15"/>
</dbReference>
<dbReference type="PANTHER" id="PTHR11039">
    <property type="entry name" value="NEBULIN"/>
    <property type="match status" value="1"/>
</dbReference>
<dbReference type="Ensembl" id="ENSHHUT00000049057.1">
    <property type="protein sequence ID" value="ENSHHUP00000047325.1"/>
    <property type="gene ID" value="ENSHHUG00000028488.1"/>
</dbReference>
<evidence type="ECO:0000313" key="4">
    <source>
        <dbReference type="Proteomes" id="UP000314982"/>
    </source>
</evidence>
<dbReference type="GO" id="GO:0051015">
    <property type="term" value="F:actin filament binding"/>
    <property type="evidence" value="ECO:0007669"/>
    <property type="project" value="InterPro"/>
</dbReference>
<reference evidence="3" key="2">
    <citation type="submission" date="2025-08" db="UniProtKB">
        <authorList>
            <consortium name="Ensembl"/>
        </authorList>
    </citation>
    <scope>IDENTIFICATION</scope>
</reference>
<protein>
    <submittedName>
        <fullName evidence="3">Nebulin-related anchoring protein</fullName>
    </submittedName>
</protein>
<keyword evidence="1" id="KW-0677">Repeat</keyword>
<sequence length="947" mass="108549">MWRLQFFYRQTNIVNVNYRQHIDQVKYSSVTDTPQIVQARINAQQLSNVSRAKDIHVHYLSITSRSIPNTTLYTIKYKEDWEKTKSKTCDIGMDTLTVKAAKASRDLASDIEYKKNSKENQSQFSLSMDMVNLSHAKKAQALASDLDYRTKLHHYTILSDDIQVQQAKKAYNLQSENQYRSDLTWMKGVGWEADGCLNVTQAKKAGELLSDKKYRQKVDNVKFTQVADTPSIKHAKKSQELQSKLTYKAGNEQMMHQYTMDKDEPLFRQAKANADLLSGKVYKRCWEQQREKGFELRMDTLSILTAKAKRDLASNVKYKEKYEQTKGKMIGVKTVTDDSQMAHSALATRLQSDRHYRKEYEDTKTKHSASLDMLTLTHAKKAQDLATETNYRTFLHKYTTLPGDMKVAWAKKAYGLLSDKQYRSDRNWMKGVGWVAADSLDVKQAKKAGELVSEKKYRQLVSDLKFTSVENTPEMVQAKLSNKLALDRLYREKGEHVKHNYTLSGDLPEHVQAKLNAMNISETRYKEAWTKIRDGGYKLRLDAIPFQSAKASGNILSNHKYKEQFEKTKGHMIGLNGLENDMNMSHSVNASKLQSDDSVNKRSQYHLSMDMLEMAHAKNAQALASEQDYRLTLHHYTTLPDDMKVQAAKRAYQLQSEKMYRSDLNYLRGVAWISTGALQMEGSKRATDLISEKKYRQQPCSFKHTSVADSPDIVHAKLSNRLTNERLYKKKGVNDGHNYTMTLERPEIIQAKINAANFSETKYRESWHTLRAQGYKLTMQDIPFQAAKTSMDLASDVQYKHNHLMDKGKHIGARSILDDPRMLHCMQMGRLTSEQEYRKDALSTSGQYHLNPDMINLVTAKNAQALASDQDYKKRLHAYTVLPDDIKVQWAKKAYNLQSEKLYKSDLNFMKGVAWDGSGTPQMESAKKAGELTSDVSTQLAAMLPEI</sequence>
<dbReference type="GeneTree" id="ENSGT00940000158418"/>
<evidence type="ECO:0000313" key="3">
    <source>
        <dbReference type="Ensembl" id="ENSHHUP00000047325.1"/>
    </source>
</evidence>
<dbReference type="PRINTS" id="PR00510">
    <property type="entry name" value="NEBULIN"/>
</dbReference>
<dbReference type="PANTHER" id="PTHR11039:SF39">
    <property type="entry name" value="NEBULIN-RELATED-ANCHORING PROTEIN"/>
    <property type="match status" value="1"/>
</dbReference>
<name>A0A4W5NCY1_9TELE</name>
<keyword evidence="4" id="KW-1185">Reference proteome</keyword>
<dbReference type="InterPro" id="IPR013998">
    <property type="entry name" value="Nebulin-like"/>
</dbReference>
<dbReference type="GO" id="GO:0030018">
    <property type="term" value="C:Z disc"/>
    <property type="evidence" value="ECO:0007669"/>
    <property type="project" value="InterPro"/>
</dbReference>
<reference evidence="4" key="1">
    <citation type="submission" date="2018-06" db="EMBL/GenBank/DDBJ databases">
        <title>Genome assembly of Danube salmon.</title>
        <authorList>
            <person name="Macqueen D.J."/>
            <person name="Gundappa M.K."/>
        </authorList>
    </citation>
    <scope>NUCLEOTIDE SEQUENCE [LARGE SCALE GENOMIC DNA]</scope>
</reference>
<dbReference type="GO" id="GO:0071691">
    <property type="term" value="P:cardiac muscle thin filament assembly"/>
    <property type="evidence" value="ECO:0007669"/>
    <property type="project" value="TreeGrafter"/>
</dbReference>
<dbReference type="Pfam" id="PF00880">
    <property type="entry name" value="Nebulin"/>
    <property type="match status" value="10"/>
</dbReference>
<dbReference type="Proteomes" id="UP000314982">
    <property type="component" value="Unassembled WGS sequence"/>
</dbReference>